<organism evidence="2">
    <name type="scientific">Rhizophora mucronata</name>
    <name type="common">Asiatic mangrove</name>
    <dbReference type="NCBI Taxonomy" id="61149"/>
    <lineage>
        <taxon>Eukaryota</taxon>
        <taxon>Viridiplantae</taxon>
        <taxon>Streptophyta</taxon>
        <taxon>Embryophyta</taxon>
        <taxon>Tracheophyta</taxon>
        <taxon>Spermatophyta</taxon>
        <taxon>Magnoliopsida</taxon>
        <taxon>eudicotyledons</taxon>
        <taxon>Gunneridae</taxon>
        <taxon>Pentapetalae</taxon>
        <taxon>rosids</taxon>
        <taxon>fabids</taxon>
        <taxon>Malpighiales</taxon>
        <taxon>Rhizophoraceae</taxon>
        <taxon>Rhizophora</taxon>
    </lineage>
</organism>
<name>A0A2P2QHM0_RHIMU</name>
<feature type="transmembrane region" description="Helical" evidence="1">
    <location>
        <begin position="12"/>
        <end position="32"/>
    </location>
</feature>
<evidence type="ECO:0000256" key="1">
    <source>
        <dbReference type="SAM" id="Phobius"/>
    </source>
</evidence>
<proteinExistence type="predicted"/>
<keyword evidence="1" id="KW-0812">Transmembrane</keyword>
<protein>
    <submittedName>
        <fullName evidence="2">Uncharacterized protein</fullName>
    </submittedName>
</protein>
<reference evidence="2" key="1">
    <citation type="submission" date="2018-02" db="EMBL/GenBank/DDBJ databases">
        <title>Rhizophora mucronata_Transcriptome.</title>
        <authorList>
            <person name="Meera S.P."/>
            <person name="Sreeshan A."/>
            <person name="Augustine A."/>
        </authorList>
    </citation>
    <scope>NUCLEOTIDE SEQUENCE</scope>
    <source>
        <tissue evidence="2">Leaf</tissue>
    </source>
</reference>
<dbReference type="EMBL" id="GGEC01085920">
    <property type="protein sequence ID" value="MBX66404.1"/>
    <property type="molecule type" value="Transcribed_RNA"/>
</dbReference>
<dbReference type="AlphaFoldDB" id="A0A2P2QHM0"/>
<accession>A0A2P2QHM0</accession>
<keyword evidence="1" id="KW-0472">Membrane</keyword>
<evidence type="ECO:0000313" key="2">
    <source>
        <dbReference type="EMBL" id="MBX66404.1"/>
    </source>
</evidence>
<sequence length="42" mass="4575">MEWQPSRDTSTVALIIPTLLSMFCNPFGAVALTSSPFGCRQT</sequence>
<keyword evidence="1" id="KW-1133">Transmembrane helix</keyword>